<evidence type="ECO:0000313" key="1">
    <source>
        <dbReference type="EMBL" id="AAM15944.1"/>
    </source>
</evidence>
<dbReference type="EMBL" id="AF495506">
    <property type="protein sequence ID" value="AAM15944.1"/>
    <property type="molecule type" value="Genomic_RNA"/>
</dbReference>
<reference evidence="1" key="2">
    <citation type="journal article" date="2003" name="J. Gen. Virol.">
        <title>Genetic diversity and phylogenetic analysis of glycoprotein 5 of European-type porcine reproductive and respiratory virus strains in Spain.</title>
        <authorList>
            <person name="Mateu E."/>
            <person name="Martin M."/>
            <person name="Vidal D."/>
        </authorList>
    </citation>
    <scope>NUCLEOTIDE SEQUENCE</scope>
    <source>
        <strain evidence="1">Uab11</strain>
    </source>
</reference>
<dbReference type="GO" id="GO:0019031">
    <property type="term" value="C:viral envelope"/>
    <property type="evidence" value="ECO:0007669"/>
    <property type="project" value="UniProtKB-KW"/>
</dbReference>
<keyword evidence="1" id="KW-0261">Viral envelope protein</keyword>
<organism evidence="1">
    <name type="scientific">Porcine reproductive and respiratory syndrome virus</name>
    <name type="common">PRRSV</name>
    <dbReference type="NCBI Taxonomy" id="28344"/>
    <lineage>
        <taxon>Viruses</taxon>
        <taxon>Riboviria</taxon>
        <taxon>Orthornavirae</taxon>
        <taxon>Pisuviricota</taxon>
        <taxon>Pisoniviricetes</taxon>
        <taxon>Nidovirales</taxon>
        <taxon>Arnidovirineae</taxon>
        <taxon>Arteriviridae</taxon>
        <taxon>Variarterivirinae</taxon>
        <taxon>Betaarterivirus</taxon>
        <taxon>Ampobartevirus</taxon>
        <taxon>Betaarterivirus americense</taxon>
    </lineage>
</organism>
<name>Q8QQU6_PRRSV</name>
<protein>
    <submittedName>
        <fullName evidence="1">Truncated envelope glycoprotein</fullName>
    </submittedName>
</protein>
<keyword evidence="1" id="KW-0946">Virion</keyword>
<proteinExistence type="predicted"/>
<accession>Q8QQU6</accession>
<gene>
    <name evidence="1" type="primary">ORF5</name>
</gene>
<organismHost>
    <name type="scientific">Sus scrofa</name>
    <name type="common">Pig</name>
    <dbReference type="NCBI Taxonomy" id="9823"/>
</organismHost>
<sequence>MRCSHKLGRFLNPRFSLLGGFFLCTGLSWSFAEGNGNSSTYQYIYDLPDMRAEWDPLVVRPFCLGVRNLCALPGCNSYSLTGFSHNKSFF</sequence>
<reference evidence="1" key="1">
    <citation type="submission" date="2002-03" db="EMBL/GenBank/DDBJ databases">
        <authorList>
            <person name="Mateu E.M."/>
            <person name="Martin M."/>
            <person name="Vidal D."/>
        </authorList>
    </citation>
    <scope>NUCLEOTIDE SEQUENCE</scope>
    <source>
        <strain evidence="1">Uab11</strain>
    </source>
</reference>
<reference evidence="1" key="3">
    <citation type="journal article" date="2006" name="Virus Res.">
        <title>Evolution of ORF5 of Spanish porcine reproductive and respiratory syndrome virus strains from 1991 to 2005.</title>
        <authorList>
            <person name="Mateu E."/>
            <person name="Diaz I."/>
            <person name="Darwich L."/>
            <person name="Casal J."/>
            <person name="Martin M."/>
            <person name="Pujols J."/>
        </authorList>
    </citation>
    <scope>NUCLEOTIDE SEQUENCE</scope>
    <source>
        <strain evidence="1">Uab11</strain>
    </source>
</reference>